<reference evidence="15 16" key="2">
    <citation type="journal article" date="2016" name="ISME J.">
        <title>Characterization of the first cultured representative of Verrucomicrobia subdivision 5 indicates the proposal of a novel phylum.</title>
        <authorList>
            <person name="Spring S."/>
            <person name="Bunk B."/>
            <person name="Sproer C."/>
            <person name="Schumann P."/>
            <person name="Rohde M."/>
            <person name="Tindall B.J."/>
            <person name="Klenk H.P."/>
        </authorList>
    </citation>
    <scope>NUCLEOTIDE SEQUENCE [LARGE SCALE GENOMIC DNA]</scope>
    <source>
        <strain evidence="15 16">L21-Fru-AB</strain>
    </source>
</reference>
<dbReference type="Gene3D" id="1.10.10.10">
    <property type="entry name" value="Winged helix-like DNA-binding domain superfamily/Winged helix DNA-binding domain"/>
    <property type="match status" value="1"/>
</dbReference>
<sequence length="144" mass="15434">MQETNNSVSGSQEDYLEAIFALTRERSVARSKDIAARLNVSRSSVSGALHALQKRGLVEHESYGYVTLTPEGEQVAGCVARRHGAWKAFLTGTLGVEEEEADATACRLEHGVSKQVTDRLLEFVAANDKNGTPMREPGGSGGDA</sequence>
<gene>
    <name evidence="15" type="ORF">L21SP4_01603</name>
</gene>
<keyword evidence="5" id="KW-0963">Cytoplasm</keyword>
<comment type="similarity">
    <text evidence="2">Belongs to the DtxR/MntR family.</text>
</comment>
<evidence type="ECO:0000256" key="10">
    <source>
        <dbReference type="ARBA" id="ARBA00023163"/>
    </source>
</evidence>
<dbReference type="PANTHER" id="PTHR33238:SF11">
    <property type="entry name" value="TRANSCRIPTIONAL REGULATOR MNTR"/>
    <property type="match status" value="1"/>
</dbReference>
<keyword evidence="6" id="KW-0678">Repressor</keyword>
<dbReference type="PANTHER" id="PTHR33238">
    <property type="entry name" value="IRON (METAL) DEPENDENT REPRESSOR, DTXR FAMILY"/>
    <property type="match status" value="1"/>
</dbReference>
<dbReference type="PROSITE" id="PS50944">
    <property type="entry name" value="HTH_DTXR"/>
    <property type="match status" value="1"/>
</dbReference>
<dbReference type="KEGG" id="vbl:L21SP4_01603"/>
<keyword evidence="8" id="KW-0238">DNA-binding</keyword>
<dbReference type="InterPro" id="IPR050536">
    <property type="entry name" value="DtxR_MntR_Metal-Reg"/>
</dbReference>
<dbReference type="Pfam" id="PF02742">
    <property type="entry name" value="Fe_dep_repr_C"/>
    <property type="match status" value="1"/>
</dbReference>
<dbReference type="OrthoDB" id="9791355at2"/>
<keyword evidence="10" id="KW-0804">Transcription</keyword>
<dbReference type="Proteomes" id="UP000035268">
    <property type="component" value="Chromosome"/>
</dbReference>
<feature type="domain" description="HTH dtxR-type" evidence="14">
    <location>
        <begin position="1"/>
        <end position="69"/>
    </location>
</feature>
<dbReference type="AlphaFoldDB" id="A0A0G3EEH7"/>
<evidence type="ECO:0000256" key="8">
    <source>
        <dbReference type="ARBA" id="ARBA00023125"/>
    </source>
</evidence>
<evidence type="ECO:0000256" key="9">
    <source>
        <dbReference type="ARBA" id="ARBA00023159"/>
    </source>
</evidence>
<evidence type="ECO:0000256" key="1">
    <source>
        <dbReference type="ARBA" id="ARBA00004496"/>
    </source>
</evidence>
<evidence type="ECO:0000256" key="13">
    <source>
        <dbReference type="ARBA" id="ARBA00032593"/>
    </source>
</evidence>
<dbReference type="InterPro" id="IPR022687">
    <property type="entry name" value="HTH_DTXR"/>
</dbReference>
<comment type="subcellular location">
    <subcellularLocation>
        <location evidence="1">Cytoplasm</location>
    </subcellularLocation>
</comment>
<dbReference type="InterPro" id="IPR036388">
    <property type="entry name" value="WH-like_DNA-bd_sf"/>
</dbReference>
<organism evidence="15 16">
    <name type="scientific">Kiritimatiella glycovorans</name>
    <dbReference type="NCBI Taxonomy" id="1307763"/>
    <lineage>
        <taxon>Bacteria</taxon>
        <taxon>Pseudomonadati</taxon>
        <taxon>Kiritimatiellota</taxon>
        <taxon>Kiritimatiellia</taxon>
        <taxon>Kiritimatiellales</taxon>
        <taxon>Kiritimatiellaceae</taxon>
        <taxon>Kiritimatiella</taxon>
    </lineage>
</organism>
<keyword evidence="9" id="KW-0010">Activator</keyword>
<evidence type="ECO:0000256" key="7">
    <source>
        <dbReference type="ARBA" id="ARBA00023015"/>
    </source>
</evidence>
<dbReference type="InterPro" id="IPR036390">
    <property type="entry name" value="WH_DNA-bd_sf"/>
</dbReference>
<dbReference type="Gene3D" id="1.10.60.10">
    <property type="entry name" value="Iron dependent repressor, metal binding and dimerisation domain"/>
    <property type="match status" value="1"/>
</dbReference>
<dbReference type="EMBL" id="CP010904">
    <property type="protein sequence ID" value="AKJ64846.1"/>
    <property type="molecule type" value="Genomic_DNA"/>
</dbReference>
<dbReference type="InterPro" id="IPR036421">
    <property type="entry name" value="Fe_dep_repressor_sf"/>
</dbReference>
<comment type="function">
    <text evidence="12">In the presence of manganese, represses expression of mntH and mntS. Up-regulates expression of mntP.</text>
</comment>
<evidence type="ECO:0000313" key="16">
    <source>
        <dbReference type="Proteomes" id="UP000035268"/>
    </source>
</evidence>
<reference evidence="16" key="1">
    <citation type="submission" date="2015-02" db="EMBL/GenBank/DDBJ databases">
        <title>Description and complete genome sequence of the first cultured representative of the subdivision 5 of the Verrucomicrobia phylum.</title>
        <authorList>
            <person name="Spring S."/>
            <person name="Bunk B."/>
            <person name="Sproer C."/>
            <person name="Klenk H.-P."/>
        </authorList>
    </citation>
    <scope>NUCLEOTIDE SEQUENCE [LARGE SCALE GENOMIC DNA]</scope>
    <source>
        <strain evidence="16">L21-Fru-AB</strain>
    </source>
</reference>
<name>A0A0G3EEH7_9BACT</name>
<evidence type="ECO:0000256" key="6">
    <source>
        <dbReference type="ARBA" id="ARBA00022491"/>
    </source>
</evidence>
<evidence type="ECO:0000259" key="14">
    <source>
        <dbReference type="PROSITE" id="PS50944"/>
    </source>
</evidence>
<dbReference type="GO" id="GO:0003700">
    <property type="term" value="F:DNA-binding transcription factor activity"/>
    <property type="evidence" value="ECO:0007669"/>
    <property type="project" value="InterPro"/>
</dbReference>
<proteinExistence type="inferred from homology"/>
<keyword evidence="7" id="KW-0805">Transcription regulation</keyword>
<keyword evidence="16" id="KW-1185">Reference proteome</keyword>
<dbReference type="RefSeq" id="WP_074041425.1">
    <property type="nucleotide sequence ID" value="NZ_CP010904.1"/>
</dbReference>
<dbReference type="InterPro" id="IPR022689">
    <property type="entry name" value="Iron_dep_repressor"/>
</dbReference>
<evidence type="ECO:0000256" key="3">
    <source>
        <dbReference type="ARBA" id="ARBA00011738"/>
    </source>
</evidence>
<dbReference type="GO" id="GO:0003677">
    <property type="term" value="F:DNA binding"/>
    <property type="evidence" value="ECO:0007669"/>
    <property type="project" value="UniProtKB-KW"/>
</dbReference>
<dbReference type="GO" id="GO:0046983">
    <property type="term" value="F:protein dimerization activity"/>
    <property type="evidence" value="ECO:0007669"/>
    <property type="project" value="InterPro"/>
</dbReference>
<dbReference type="Pfam" id="PF01325">
    <property type="entry name" value="Fe_dep_repress"/>
    <property type="match status" value="1"/>
</dbReference>
<dbReference type="GO" id="GO:0005737">
    <property type="term" value="C:cytoplasm"/>
    <property type="evidence" value="ECO:0007669"/>
    <property type="project" value="UniProtKB-SubCell"/>
</dbReference>
<dbReference type="InterPro" id="IPR001367">
    <property type="entry name" value="Fe_dep_repressor"/>
</dbReference>
<dbReference type="GO" id="GO:0046914">
    <property type="term" value="F:transition metal ion binding"/>
    <property type="evidence" value="ECO:0007669"/>
    <property type="project" value="InterPro"/>
</dbReference>
<dbReference type="SMART" id="SM00529">
    <property type="entry name" value="HTH_DTXR"/>
    <property type="match status" value="1"/>
</dbReference>
<keyword evidence="11" id="KW-0464">Manganese</keyword>
<dbReference type="SUPFAM" id="SSF47979">
    <property type="entry name" value="Iron-dependent repressor protein, dimerization domain"/>
    <property type="match status" value="1"/>
</dbReference>
<evidence type="ECO:0000256" key="4">
    <source>
        <dbReference type="ARBA" id="ARBA00022386"/>
    </source>
</evidence>
<protein>
    <recommendedName>
        <fullName evidence="4">Transcriptional regulator MntR</fullName>
    </recommendedName>
    <alternativeName>
        <fullName evidence="13">Manganese transport regulator</fullName>
    </alternativeName>
</protein>
<evidence type="ECO:0000256" key="12">
    <source>
        <dbReference type="ARBA" id="ARBA00025185"/>
    </source>
</evidence>
<evidence type="ECO:0000256" key="5">
    <source>
        <dbReference type="ARBA" id="ARBA00022490"/>
    </source>
</evidence>
<evidence type="ECO:0000256" key="2">
    <source>
        <dbReference type="ARBA" id="ARBA00007871"/>
    </source>
</evidence>
<evidence type="ECO:0000256" key="11">
    <source>
        <dbReference type="ARBA" id="ARBA00023211"/>
    </source>
</evidence>
<accession>A0A0G3EEH7</accession>
<dbReference type="SUPFAM" id="SSF46785">
    <property type="entry name" value="Winged helix' DNA-binding domain"/>
    <property type="match status" value="1"/>
</dbReference>
<comment type="subunit">
    <text evidence="3">Homodimer.</text>
</comment>
<evidence type="ECO:0000313" key="15">
    <source>
        <dbReference type="EMBL" id="AKJ64846.1"/>
    </source>
</evidence>